<comment type="similarity">
    <text evidence="2">Belongs to the gamma-glutamylcyclotransferase family.</text>
</comment>
<sequence>MYVHNKGAKEENIPLTKPLTALAYVTTPQNPSYLGPAPEEVIATQILACRGFSGHNLEYLLCLADFRSTSADHLHRSDMTHSGPGPAQSVITSTVPHRRATASSSRTHVKWLSYASCCAELGIEAWVRRHGVLSSAAPAPQVKGEEVHIGQMLRGKVCLCGSDRRTQNYALVLLKNDCLLSTTAPASRLGKDEPYSCKLDKEPEMQSGGWSTMDHTGAIDTEEELGPLAHLAPSPQSEAVAHEFQELSLQSSQHLPPLNERKNAVVNKVAVSMEEPVSEEELVHLLGCSSGIALYSEGLPQRNVGVMYW</sequence>
<dbReference type="PANTHER" id="PTHR12192:SF26">
    <property type="entry name" value="GLUTATHIONE-SPECIFIC GAMMA-GLUTAMYLCYCLOTRANSFERASE 1"/>
    <property type="match status" value="1"/>
</dbReference>
<proteinExistence type="inferred from homology"/>
<accession>A0AAW0HAN2</accession>
<protein>
    <recommendedName>
        <fullName evidence="2">Gamma-glutamylcyclotransferase</fullName>
        <ecNumber evidence="2">4.3.2.7</ecNumber>
    </recommendedName>
</protein>
<dbReference type="AlphaFoldDB" id="A0AAW0HAN2"/>
<dbReference type="GO" id="GO:0003839">
    <property type="term" value="F:gamma-glutamylcyclotransferase activity"/>
    <property type="evidence" value="ECO:0007669"/>
    <property type="project" value="UniProtKB-UniRule"/>
</dbReference>
<dbReference type="InterPro" id="IPR006840">
    <property type="entry name" value="ChaC"/>
</dbReference>
<comment type="function">
    <text evidence="2">Catalyzes the cleavage of glutathione into 5-oxo-L-proline and a Cys-Gly dipeptide. Acts specifically on glutathione, but not on other gamma-glutamyl peptides.</text>
</comment>
<keyword evidence="1 2" id="KW-0456">Lyase</keyword>
<evidence type="ECO:0000313" key="5">
    <source>
        <dbReference type="Proteomes" id="UP001488838"/>
    </source>
</evidence>
<gene>
    <name evidence="4" type="ORF">U0070_020909</name>
</gene>
<reference evidence="4 5" key="1">
    <citation type="journal article" date="2023" name="bioRxiv">
        <title>Conserved and derived expression patterns and positive selection on dental genes reveal complex evolutionary context of ever-growing rodent molars.</title>
        <authorList>
            <person name="Calamari Z.T."/>
            <person name="Song A."/>
            <person name="Cohen E."/>
            <person name="Akter M."/>
            <person name="Roy R.D."/>
            <person name="Hallikas O."/>
            <person name="Christensen M.M."/>
            <person name="Li P."/>
            <person name="Marangoni P."/>
            <person name="Jernvall J."/>
            <person name="Klein O.D."/>
        </authorList>
    </citation>
    <scope>NUCLEOTIDE SEQUENCE [LARGE SCALE GENOMIC DNA]</scope>
    <source>
        <strain evidence="4">V071</strain>
    </source>
</reference>
<organism evidence="4 5">
    <name type="scientific">Myodes glareolus</name>
    <name type="common">Bank vole</name>
    <name type="synonym">Clethrionomys glareolus</name>
    <dbReference type="NCBI Taxonomy" id="447135"/>
    <lineage>
        <taxon>Eukaryota</taxon>
        <taxon>Metazoa</taxon>
        <taxon>Chordata</taxon>
        <taxon>Craniata</taxon>
        <taxon>Vertebrata</taxon>
        <taxon>Euteleostomi</taxon>
        <taxon>Mammalia</taxon>
        <taxon>Eutheria</taxon>
        <taxon>Euarchontoglires</taxon>
        <taxon>Glires</taxon>
        <taxon>Rodentia</taxon>
        <taxon>Myomorpha</taxon>
        <taxon>Muroidea</taxon>
        <taxon>Cricetidae</taxon>
        <taxon>Arvicolinae</taxon>
        <taxon>Myodes</taxon>
    </lineage>
</organism>
<dbReference type="EC" id="4.3.2.7" evidence="2"/>
<evidence type="ECO:0000256" key="2">
    <source>
        <dbReference type="RuleBase" id="RU363081"/>
    </source>
</evidence>
<evidence type="ECO:0000313" key="4">
    <source>
        <dbReference type="EMBL" id="KAK7798455.1"/>
    </source>
</evidence>
<dbReference type="EMBL" id="JBBHLL010000695">
    <property type="protein sequence ID" value="KAK7798455.1"/>
    <property type="molecule type" value="Genomic_DNA"/>
</dbReference>
<dbReference type="GO" id="GO:0005737">
    <property type="term" value="C:cytoplasm"/>
    <property type="evidence" value="ECO:0007669"/>
    <property type="project" value="TreeGrafter"/>
</dbReference>
<comment type="catalytic activity">
    <reaction evidence="2">
        <text>glutathione = L-cysteinylglycine + 5-oxo-L-proline</text>
        <dbReference type="Rhea" id="RHEA:47724"/>
        <dbReference type="ChEBI" id="CHEBI:57925"/>
        <dbReference type="ChEBI" id="CHEBI:58402"/>
        <dbReference type="ChEBI" id="CHEBI:61694"/>
        <dbReference type="EC" id="4.3.2.7"/>
    </reaction>
</comment>
<evidence type="ECO:0000256" key="3">
    <source>
        <dbReference type="SAM" id="MobiDB-lite"/>
    </source>
</evidence>
<comment type="caution">
    <text evidence="4">The sequence shown here is derived from an EMBL/GenBank/DDBJ whole genome shotgun (WGS) entry which is preliminary data.</text>
</comment>
<dbReference type="GO" id="GO:0006751">
    <property type="term" value="P:glutathione catabolic process"/>
    <property type="evidence" value="ECO:0007669"/>
    <property type="project" value="UniProtKB-UniRule"/>
</dbReference>
<dbReference type="Proteomes" id="UP001488838">
    <property type="component" value="Unassembled WGS sequence"/>
</dbReference>
<feature type="compositionally biased region" description="Basic and acidic residues" evidence="3">
    <location>
        <begin position="191"/>
        <end position="204"/>
    </location>
</feature>
<evidence type="ECO:0000256" key="1">
    <source>
        <dbReference type="ARBA" id="ARBA00023239"/>
    </source>
</evidence>
<feature type="region of interest" description="Disordered" evidence="3">
    <location>
        <begin position="191"/>
        <end position="211"/>
    </location>
</feature>
<dbReference type="PANTHER" id="PTHR12192">
    <property type="entry name" value="CATION TRANSPORT PROTEIN CHAC-RELATED"/>
    <property type="match status" value="1"/>
</dbReference>
<name>A0AAW0HAN2_MYOGA</name>
<keyword evidence="5" id="KW-1185">Reference proteome</keyword>
<dbReference type="GO" id="GO:0061928">
    <property type="term" value="F:glutathione specific gamma-glutamylcyclotransferase activity"/>
    <property type="evidence" value="ECO:0007669"/>
    <property type="project" value="UniProtKB-EC"/>
</dbReference>
<dbReference type="Pfam" id="PF04752">
    <property type="entry name" value="ChaC"/>
    <property type="match status" value="1"/>
</dbReference>